<feature type="transmembrane region" description="Helical" evidence="2">
    <location>
        <begin position="577"/>
        <end position="598"/>
    </location>
</feature>
<feature type="transmembrane region" description="Helical" evidence="2">
    <location>
        <begin position="683"/>
        <end position="704"/>
    </location>
</feature>
<protein>
    <submittedName>
        <fullName evidence="3">Membrane protein</fullName>
    </submittedName>
</protein>
<feature type="transmembrane region" description="Helical" evidence="2">
    <location>
        <begin position="115"/>
        <end position="135"/>
    </location>
</feature>
<feature type="transmembrane region" description="Helical" evidence="2">
    <location>
        <begin position="335"/>
        <end position="353"/>
    </location>
</feature>
<keyword evidence="2" id="KW-0472">Membrane</keyword>
<comment type="caution">
    <text evidence="3">The sequence shown here is derived from an EMBL/GenBank/DDBJ whole genome shotgun (WGS) entry which is preliminary data.</text>
</comment>
<feature type="transmembrane region" description="Helical" evidence="2">
    <location>
        <begin position="226"/>
        <end position="243"/>
    </location>
</feature>
<dbReference type="AlphaFoldDB" id="A0A4Y4CPN9"/>
<feature type="transmembrane region" description="Helical" evidence="2">
    <location>
        <begin position="523"/>
        <end position="543"/>
    </location>
</feature>
<feature type="transmembrane region" description="Helical" evidence="2">
    <location>
        <begin position="750"/>
        <end position="771"/>
    </location>
</feature>
<dbReference type="EMBL" id="BJNV01000011">
    <property type="protein sequence ID" value="GEC94915.1"/>
    <property type="molecule type" value="Genomic_DNA"/>
</dbReference>
<feature type="transmembrane region" description="Helical" evidence="2">
    <location>
        <begin position="550"/>
        <end position="571"/>
    </location>
</feature>
<feature type="transmembrane region" description="Helical" evidence="2">
    <location>
        <begin position="818"/>
        <end position="837"/>
    </location>
</feature>
<feature type="transmembrane region" description="Helical" evidence="2">
    <location>
        <begin position="651"/>
        <end position="671"/>
    </location>
</feature>
<feature type="transmembrane region" description="Helical" evidence="2">
    <location>
        <begin position="468"/>
        <end position="486"/>
    </location>
</feature>
<feature type="transmembrane region" description="Helical" evidence="2">
    <location>
        <begin position="201"/>
        <end position="219"/>
    </location>
</feature>
<feature type="transmembrane region" description="Helical" evidence="2">
    <location>
        <begin position="303"/>
        <end position="323"/>
    </location>
</feature>
<feature type="region of interest" description="Disordered" evidence="1">
    <location>
        <begin position="75"/>
        <end position="95"/>
    </location>
</feature>
<proteinExistence type="predicted"/>
<feature type="transmembrane region" description="Helical" evidence="2">
    <location>
        <begin position="173"/>
        <end position="195"/>
    </location>
</feature>
<feature type="transmembrane region" description="Helical" evidence="2">
    <location>
        <begin position="274"/>
        <end position="291"/>
    </location>
</feature>
<feature type="region of interest" description="Disordered" evidence="1">
    <location>
        <begin position="26"/>
        <end position="61"/>
    </location>
</feature>
<dbReference type="PANTHER" id="PTHR38434:SF1">
    <property type="entry name" value="BLL2549 PROTEIN"/>
    <property type="match status" value="1"/>
</dbReference>
<feature type="transmembrane region" description="Helical" evidence="2">
    <location>
        <begin position="783"/>
        <end position="806"/>
    </location>
</feature>
<feature type="transmembrane region" description="Helical" evidence="2">
    <location>
        <begin position="391"/>
        <end position="419"/>
    </location>
</feature>
<evidence type="ECO:0000256" key="1">
    <source>
        <dbReference type="SAM" id="MobiDB-lite"/>
    </source>
</evidence>
<organism evidence="3 4">
    <name type="scientific">Zoogloea ramigera</name>
    <dbReference type="NCBI Taxonomy" id="350"/>
    <lineage>
        <taxon>Bacteria</taxon>
        <taxon>Pseudomonadati</taxon>
        <taxon>Pseudomonadota</taxon>
        <taxon>Betaproteobacteria</taxon>
        <taxon>Rhodocyclales</taxon>
        <taxon>Zoogloeaceae</taxon>
        <taxon>Zoogloea</taxon>
    </lineage>
</organism>
<name>A0A4Y4CPN9_ZOORA</name>
<dbReference type="InterPro" id="IPR019286">
    <property type="entry name" value="DUF2339_TM"/>
</dbReference>
<keyword evidence="2" id="KW-1133">Transmembrane helix</keyword>
<feature type="transmembrane region" description="Helical" evidence="2">
    <location>
        <begin position="843"/>
        <end position="862"/>
    </location>
</feature>
<keyword evidence="4" id="KW-1185">Reference proteome</keyword>
<feature type="transmembrane region" description="Helical" evidence="2">
    <location>
        <begin position="249"/>
        <end position="267"/>
    </location>
</feature>
<evidence type="ECO:0000313" key="3">
    <source>
        <dbReference type="EMBL" id="GEC94915.1"/>
    </source>
</evidence>
<feature type="compositionally biased region" description="Low complexity" evidence="1">
    <location>
        <begin position="43"/>
        <end position="61"/>
    </location>
</feature>
<gene>
    <name evidence="3" type="ORF">ZRA01_09880</name>
</gene>
<feature type="transmembrane region" description="Helical" evidence="2">
    <location>
        <begin position="359"/>
        <end position="379"/>
    </location>
</feature>
<keyword evidence="2" id="KW-0812">Transmembrane</keyword>
<evidence type="ECO:0000256" key="2">
    <source>
        <dbReference type="SAM" id="Phobius"/>
    </source>
</evidence>
<dbReference type="Proteomes" id="UP000318422">
    <property type="component" value="Unassembled WGS sequence"/>
</dbReference>
<feature type="transmembrane region" description="Helical" evidence="2">
    <location>
        <begin position="493"/>
        <end position="511"/>
    </location>
</feature>
<feature type="transmembrane region" description="Helical" evidence="2">
    <location>
        <begin position="716"/>
        <end position="738"/>
    </location>
</feature>
<feature type="transmembrane region" description="Helical" evidence="2">
    <location>
        <begin position="610"/>
        <end position="631"/>
    </location>
</feature>
<sequence length="878" mass="92795">MPTPQDELESRVAVLEEDVRRLRHEVERLRGGGAPAANEDVGAAAEPEPIPAASAPESEPVPALAAPLEPAFDAVAISPPAPQPQPQPVRQEDEDRGRAIEVPGWLSRLSAGNPLAKIGVVLLFFGVASGLKLAIEHGLFPVWLRLALVAVVGVVLIAFGFRKAREAAHRGFGLALQGGGFAVLYLTGYFMLARYGMLSEGPAFVLFAVLGVACVLLAARQDGPALAVLGISGAFLAPVLAGGRSDTPLPLFSYFTLLNVFVLGVNWFKAWRSLNIAGFVLTLLIGMAWGVDHYRLSHYLVTQAFVVLFLAAYSAMPVATALLQVPGLAAWHEGILLFGVPLAGVGLQVALVGDLEYGLAWSALVGSLWYFMLGGLLLRRRAPANALLEQACLGIAGVLLTIAVPLAFGALLTSALWALEGSAVLWLGARQGRPLVQAAGLGVQILAGAALLLDWDVLARRLPVANDAVFGALLLSVAGLFSARVLRGVAQPFVAAWLPLAWALLWWFGGAVDEIQRFAPADLQAPIGLGFVTLTVLILEGLARGWRWGGLRAGAALLPAGLLMAVMLSVVRSGHPLAGWMAAALPAAIVVHGLLLRAHERGAEQPAEPAVAVLLEDLVMFRHLSVWWLLVWLLPAELDWRVGRLAPGVELWSWVIWTLAAGAALGGALIGQARGWWPFRVVAARYVPLGVAPLVPGLALLLGWGNLSLSGGGSGVPYLPVLSVFDLVQGIGFAALSLTARQLAPAWRGASRMGIMALAFLWLSALAGRLAHHFGSVPFELAALMASSLFQAVLTLFWTVTAIATMIHASRRHLREQWFAGFALLAVVGGKLLLFDASGRGTVTWTLTLIGVALLVLAASYFSPLPPRAEAPPEQARG</sequence>
<dbReference type="PANTHER" id="PTHR38434">
    <property type="entry name" value="BLL2549 PROTEIN"/>
    <property type="match status" value="1"/>
</dbReference>
<dbReference type="Pfam" id="PF10101">
    <property type="entry name" value="DUF2339"/>
    <property type="match status" value="1"/>
</dbReference>
<evidence type="ECO:0000313" key="4">
    <source>
        <dbReference type="Proteomes" id="UP000318422"/>
    </source>
</evidence>
<reference evidence="3 4" key="1">
    <citation type="submission" date="2019-06" db="EMBL/GenBank/DDBJ databases">
        <title>Whole genome shotgun sequence of Zoogloea ramigera NBRC 15342.</title>
        <authorList>
            <person name="Hosoyama A."/>
            <person name="Uohara A."/>
            <person name="Ohji S."/>
            <person name="Ichikawa N."/>
        </authorList>
    </citation>
    <scope>NUCLEOTIDE SEQUENCE [LARGE SCALE GENOMIC DNA]</scope>
    <source>
        <strain evidence="3 4">NBRC 15342</strain>
    </source>
</reference>
<feature type="transmembrane region" description="Helical" evidence="2">
    <location>
        <begin position="141"/>
        <end position="161"/>
    </location>
</feature>
<accession>A0A4Y4CPN9</accession>